<keyword evidence="1" id="KW-0472">Membrane</keyword>
<dbReference type="EMBL" id="FNIA01000038">
    <property type="protein sequence ID" value="SDN43796.1"/>
    <property type="molecule type" value="Genomic_DNA"/>
</dbReference>
<dbReference type="STRING" id="996166.SAMN05192554_13810"/>
<dbReference type="Proteomes" id="UP000199370">
    <property type="component" value="Unassembled WGS sequence"/>
</dbReference>
<feature type="domain" description="TraC-like" evidence="3">
    <location>
        <begin position="114"/>
        <end position="314"/>
    </location>
</feature>
<evidence type="ECO:0008006" key="6">
    <source>
        <dbReference type="Google" id="ProtNLM"/>
    </source>
</evidence>
<evidence type="ECO:0000259" key="3">
    <source>
        <dbReference type="Pfam" id="PF26593"/>
    </source>
</evidence>
<organism evidence="4 5">
    <name type="scientific">Haloarchaeobius iranensis</name>
    <dbReference type="NCBI Taxonomy" id="996166"/>
    <lineage>
        <taxon>Archaea</taxon>
        <taxon>Methanobacteriati</taxon>
        <taxon>Methanobacteriota</taxon>
        <taxon>Stenosarchaea group</taxon>
        <taxon>Halobacteria</taxon>
        <taxon>Halobacteriales</taxon>
        <taxon>Halorubellaceae</taxon>
        <taxon>Haloarchaeobius</taxon>
    </lineage>
</organism>
<sequence length="336" mass="37649">MSTEPAKRVPKSIGTDAKLFGSYTLTDLMVGLFPGVVVVLATQLLVPATTTVAGYRAQQIVIPLAALATVVGGVFVYLTPTYTSSIDWVASMLAYLRRPSQLDHDDAKEYTQLERVHQEAGAIERTDGAFVGIVQVTPPMLALATDEEWTQTTEAFQRFLNTTVEFPLQFYSTTRSFPVEEYLSHYERRLQDSDVQENPQLAALIEEYIEWYGRELDSRQMTIRDHYVVVSVRPEEVQFERESITQQLAGLPVLGLFIRAIAAPPIEKQRAVLQQRLDERLRRVSGGLREIDGCTAHQVPVEDATELVEEFWAGTDASQGQMEQRLRTTPLVGGAR</sequence>
<protein>
    <recommendedName>
        <fullName evidence="6">PrgI family protein</fullName>
    </recommendedName>
</protein>
<name>A0A1H0BDW1_9EURY</name>
<evidence type="ECO:0000313" key="5">
    <source>
        <dbReference type="Proteomes" id="UP000199370"/>
    </source>
</evidence>
<dbReference type="RefSeq" id="WP_089736412.1">
    <property type="nucleotide sequence ID" value="NZ_FNIA01000038.1"/>
</dbReference>
<dbReference type="Pfam" id="PF26593">
    <property type="entry name" value="TraC-like"/>
    <property type="match status" value="1"/>
</dbReference>
<dbReference type="InterPro" id="IPR058597">
    <property type="entry name" value="PrgI-like_dom"/>
</dbReference>
<evidence type="ECO:0000313" key="4">
    <source>
        <dbReference type="EMBL" id="SDN43796.1"/>
    </source>
</evidence>
<dbReference type="AlphaFoldDB" id="A0A1H0BDW1"/>
<keyword evidence="1" id="KW-0812">Transmembrane</keyword>
<reference evidence="4 5" key="1">
    <citation type="submission" date="2016-10" db="EMBL/GenBank/DDBJ databases">
        <authorList>
            <person name="de Groot N.N."/>
        </authorList>
    </citation>
    <scope>NUCLEOTIDE SEQUENCE [LARGE SCALE GENOMIC DNA]</scope>
    <source>
        <strain evidence="5">EB21,IBRC-M 10013,KCTC 4048</strain>
    </source>
</reference>
<dbReference type="Pfam" id="PF26592">
    <property type="entry name" value="PrgI_like"/>
    <property type="match status" value="1"/>
</dbReference>
<accession>A0A1H0BDW1</accession>
<feature type="domain" description="PrgI-like" evidence="2">
    <location>
        <begin position="18"/>
        <end position="102"/>
    </location>
</feature>
<evidence type="ECO:0000256" key="1">
    <source>
        <dbReference type="SAM" id="Phobius"/>
    </source>
</evidence>
<dbReference type="InterPro" id="IPR058596">
    <property type="entry name" value="TraC-like_dom"/>
</dbReference>
<evidence type="ECO:0000259" key="2">
    <source>
        <dbReference type="Pfam" id="PF26592"/>
    </source>
</evidence>
<feature type="transmembrane region" description="Helical" evidence="1">
    <location>
        <begin position="60"/>
        <end position="78"/>
    </location>
</feature>
<dbReference type="OrthoDB" id="299650at2157"/>
<proteinExistence type="predicted"/>
<feature type="transmembrane region" description="Helical" evidence="1">
    <location>
        <begin position="28"/>
        <end position="48"/>
    </location>
</feature>
<gene>
    <name evidence="4" type="ORF">SAMN05192554_13810</name>
</gene>
<keyword evidence="1" id="KW-1133">Transmembrane helix</keyword>
<keyword evidence="5" id="KW-1185">Reference proteome</keyword>